<dbReference type="Gene3D" id="1.10.10.60">
    <property type="entry name" value="Homeodomain-like"/>
    <property type="match status" value="1"/>
</dbReference>
<proteinExistence type="inferred from homology"/>
<dbReference type="CDD" id="cd00086">
    <property type="entry name" value="homeodomain"/>
    <property type="match status" value="1"/>
</dbReference>
<keyword evidence="7" id="KW-0804">Transcription</keyword>
<dbReference type="eggNOG" id="ENOG502QUI1">
    <property type="taxonomic scope" value="Eukaryota"/>
</dbReference>
<feature type="domain" description="START" evidence="14">
    <location>
        <begin position="247"/>
        <end position="480"/>
    </location>
</feature>
<reference evidence="15 16" key="1">
    <citation type="journal article" date="2009" name="Nat. Genet.">
        <title>The genome of the cucumber, Cucumis sativus L.</title>
        <authorList>
            <person name="Huang S."/>
            <person name="Li R."/>
            <person name="Zhang Z."/>
            <person name="Li L."/>
            <person name="Gu X."/>
            <person name="Fan W."/>
            <person name="Lucas W.J."/>
            <person name="Wang X."/>
            <person name="Xie B."/>
            <person name="Ni P."/>
            <person name="Ren Y."/>
            <person name="Zhu H."/>
            <person name="Li J."/>
            <person name="Lin K."/>
            <person name="Jin W."/>
            <person name="Fei Z."/>
            <person name="Li G."/>
            <person name="Staub J."/>
            <person name="Kilian A."/>
            <person name="van der Vossen E.A."/>
            <person name="Wu Y."/>
            <person name="Guo J."/>
            <person name="He J."/>
            <person name="Jia Z."/>
            <person name="Ren Y."/>
            <person name="Tian G."/>
            <person name="Lu Y."/>
            <person name="Ruan J."/>
            <person name="Qian W."/>
            <person name="Wang M."/>
            <person name="Huang Q."/>
            <person name="Li B."/>
            <person name="Xuan Z."/>
            <person name="Cao J."/>
            <person name="Asan"/>
            <person name="Wu Z."/>
            <person name="Zhang J."/>
            <person name="Cai Q."/>
            <person name="Bai Y."/>
            <person name="Zhao B."/>
            <person name="Han Y."/>
            <person name="Li Y."/>
            <person name="Li X."/>
            <person name="Wang S."/>
            <person name="Shi Q."/>
            <person name="Liu S."/>
            <person name="Cho W.K."/>
            <person name="Kim J.Y."/>
            <person name="Xu Y."/>
            <person name="Heller-Uszynska K."/>
            <person name="Miao H."/>
            <person name="Cheng Z."/>
            <person name="Zhang S."/>
            <person name="Wu J."/>
            <person name="Yang Y."/>
            <person name="Kang H."/>
            <person name="Li M."/>
            <person name="Liang H."/>
            <person name="Ren X."/>
            <person name="Shi Z."/>
            <person name="Wen M."/>
            <person name="Jian M."/>
            <person name="Yang H."/>
            <person name="Zhang G."/>
            <person name="Yang Z."/>
            <person name="Chen R."/>
            <person name="Liu S."/>
            <person name="Li J."/>
            <person name="Ma L."/>
            <person name="Liu H."/>
            <person name="Zhou Y."/>
            <person name="Zhao J."/>
            <person name="Fang X."/>
            <person name="Li G."/>
            <person name="Fang L."/>
            <person name="Li Y."/>
            <person name="Liu D."/>
            <person name="Zheng H."/>
            <person name="Zhang Y."/>
            <person name="Qin N."/>
            <person name="Li Z."/>
            <person name="Yang G."/>
            <person name="Yang S."/>
            <person name="Bolund L."/>
            <person name="Kristiansen K."/>
            <person name="Zheng H."/>
            <person name="Li S."/>
            <person name="Zhang X."/>
            <person name="Yang H."/>
            <person name="Wang J."/>
            <person name="Sun R."/>
            <person name="Zhang B."/>
            <person name="Jiang S."/>
            <person name="Wang J."/>
            <person name="Du Y."/>
            <person name="Li S."/>
        </authorList>
    </citation>
    <scope>NUCLEOTIDE SEQUENCE [LARGE SCALE GENOMIC DNA]</scope>
    <source>
        <strain evidence="16">cv. 9930</strain>
    </source>
</reference>
<accession>A0A0A0K6N0</accession>
<dbReference type="InterPro" id="IPR009057">
    <property type="entry name" value="Homeodomain-like_sf"/>
</dbReference>
<dbReference type="PROSITE" id="PS00027">
    <property type="entry name" value="HOMEOBOX_1"/>
    <property type="match status" value="1"/>
</dbReference>
<keyword evidence="6 9" id="KW-0371">Homeobox</keyword>
<dbReference type="PANTHER" id="PTHR45654:SF24">
    <property type="entry name" value="HOMEOBOX-LEUCINE ZIPPER PROTEIN GLABRA 2"/>
    <property type="match status" value="1"/>
</dbReference>
<dbReference type="InterPro" id="IPR017970">
    <property type="entry name" value="Homeobox_CS"/>
</dbReference>
<name>A0A0A0K6N0_CUCSA</name>
<feature type="domain" description="Homeobox" evidence="13">
    <location>
        <begin position="80"/>
        <end position="140"/>
    </location>
</feature>
<evidence type="ECO:0000256" key="11">
    <source>
        <dbReference type="SAM" id="Coils"/>
    </source>
</evidence>
<dbReference type="FunFam" id="1.10.10.60:FF:000229">
    <property type="entry name" value="Homeobox-leucine zipper protein HDG1"/>
    <property type="match status" value="1"/>
</dbReference>
<feature type="compositionally biased region" description="Acidic residues" evidence="12">
    <location>
        <begin position="66"/>
        <end position="76"/>
    </location>
</feature>
<dbReference type="InterPro" id="IPR002913">
    <property type="entry name" value="START_lipid-bd_dom"/>
</dbReference>
<evidence type="ECO:0000256" key="7">
    <source>
        <dbReference type="ARBA" id="ARBA00023163"/>
    </source>
</evidence>
<evidence type="ECO:0000256" key="10">
    <source>
        <dbReference type="RuleBase" id="RU000682"/>
    </source>
</evidence>
<dbReference type="CDD" id="cd08875">
    <property type="entry name" value="START_ArGLABRA2_like"/>
    <property type="match status" value="1"/>
</dbReference>
<feature type="DNA-binding region" description="Homeobox" evidence="9">
    <location>
        <begin position="82"/>
        <end position="141"/>
    </location>
</feature>
<evidence type="ECO:0000313" key="15">
    <source>
        <dbReference type="EMBL" id="KGN45385.1"/>
    </source>
</evidence>
<dbReference type="SUPFAM" id="SSF55961">
    <property type="entry name" value="Bet v1-like"/>
    <property type="match status" value="2"/>
</dbReference>
<feature type="coiled-coil region" evidence="11">
    <location>
        <begin position="139"/>
        <end position="215"/>
    </location>
</feature>
<dbReference type="InterPro" id="IPR001356">
    <property type="entry name" value="HD"/>
</dbReference>
<dbReference type="EMBL" id="CM002928">
    <property type="protein sequence ID" value="KGN45385.1"/>
    <property type="molecule type" value="Genomic_DNA"/>
</dbReference>
<dbReference type="Gene3D" id="3.30.530.20">
    <property type="match status" value="1"/>
</dbReference>
<dbReference type="AlphaFoldDB" id="A0A0A0K6N0"/>
<dbReference type="Proteomes" id="UP000029981">
    <property type="component" value="Chromosome 7"/>
</dbReference>
<dbReference type="Pfam" id="PF25797">
    <property type="entry name" value="PDF2_C"/>
    <property type="match status" value="1"/>
</dbReference>
<keyword evidence="16" id="KW-1185">Reference proteome</keyword>
<feature type="region of interest" description="Disordered" evidence="12">
    <location>
        <begin position="38"/>
        <end position="93"/>
    </location>
</feature>
<keyword evidence="5 9" id="KW-0238">DNA-binding</keyword>
<keyword evidence="4 11" id="KW-0175">Coiled coil</keyword>
<evidence type="ECO:0000259" key="14">
    <source>
        <dbReference type="PROSITE" id="PS50848"/>
    </source>
</evidence>
<comment type="subcellular location">
    <subcellularLocation>
        <location evidence="1 9 10">Nucleus</location>
    </subcellularLocation>
</comment>
<sequence>MAVVMSDNHASRRLKTLPSSPALSLTLAGVFGNAAPMDVEADTTGRREDSCSDNSEPAGSRSAEDLGVDPDDEDEDKLQGNTKKRKNRHTSEQIREMEMLFKESPHPDEKQRQQLSEKLGLSCKQIKFWFQNRRTQIKAIHERHENALLKGEMEKLREENQAMREMISKSSCTKGCCSASTNSLDAIFTTSDQQQQQLVTEIARLKAEVERLRTALDKYAPAGTENNKEEGGIERPGRNLEKSKSIFGLEKGRVMLIGKRAIEEVVKMGDSDEPLWVRSVETGRELLNYDVYMKELAVGNERGKREVEASRETGVVFADLHRLVQSFMDVVQWKEMFPSMISKASTMEVVFNGDGNNRDGAVQLMFAELQMLTPTIPPREIFFIRSCKQLSPGKWVVADVSIDKVGDHVDSSSSRCRKRPSGCIIQDQSDGHCKVTWVEHWECHKIGLHTIYRTIVNSGLIFGATHWMSTLQMHCEWQVFFMATNVPMKDSTGITTVGGRKSVLRLAQRMTSSIYQAIGASNSHTWTKVQSKIGETIRIASRKNLKNPHEPTGLILCAVASIWLPVSPKLLFEFLIDEARRPEWDVMLSSGQAEMLANFAKGQNRGNAVTIQAVKSDETNKWILQDSLTNEYESTVVYAQVDMNGMKSVMAGFDSGNITTLPTGFSILPDGHPTRPLVISSSKEERETRGGSLLTVASQILVSPSPTAETTSQSVEYVNNIMSHTLENIKASLQGEDD</sequence>
<dbReference type="GO" id="GO:0000981">
    <property type="term" value="F:DNA-binding transcription factor activity, RNA polymerase II-specific"/>
    <property type="evidence" value="ECO:0007669"/>
    <property type="project" value="InterPro"/>
</dbReference>
<organism evidence="15 16">
    <name type="scientific">Cucumis sativus</name>
    <name type="common">Cucumber</name>
    <dbReference type="NCBI Taxonomy" id="3659"/>
    <lineage>
        <taxon>Eukaryota</taxon>
        <taxon>Viridiplantae</taxon>
        <taxon>Streptophyta</taxon>
        <taxon>Embryophyta</taxon>
        <taxon>Tracheophyta</taxon>
        <taxon>Spermatophyta</taxon>
        <taxon>Magnoliopsida</taxon>
        <taxon>eudicotyledons</taxon>
        <taxon>Gunneridae</taxon>
        <taxon>Pentapetalae</taxon>
        <taxon>rosids</taxon>
        <taxon>fabids</taxon>
        <taxon>Cucurbitales</taxon>
        <taxon>Cucurbitaceae</taxon>
        <taxon>Benincaseae</taxon>
        <taxon>Cucumis</taxon>
    </lineage>
</organism>
<evidence type="ECO:0000256" key="1">
    <source>
        <dbReference type="ARBA" id="ARBA00004123"/>
    </source>
</evidence>
<evidence type="ECO:0000259" key="13">
    <source>
        <dbReference type="PROSITE" id="PS50071"/>
    </source>
</evidence>
<evidence type="ECO:0000256" key="8">
    <source>
        <dbReference type="ARBA" id="ARBA00023242"/>
    </source>
</evidence>
<comment type="similarity">
    <text evidence="2">Belongs to the HD-ZIP homeobox family. Class IV subfamily.</text>
</comment>
<dbReference type="InterPro" id="IPR042160">
    <property type="entry name" value="HD-Zip_IV"/>
</dbReference>
<evidence type="ECO:0000256" key="6">
    <source>
        <dbReference type="ARBA" id="ARBA00023155"/>
    </source>
</evidence>
<reference evidence="15 16" key="3">
    <citation type="journal article" date="2010" name="BMC Genomics">
        <title>Transcriptome sequencing and comparative analysis of cucumber flowers with different sex types.</title>
        <authorList>
            <person name="Guo S."/>
            <person name="Zheng Y."/>
            <person name="Joung J.G."/>
            <person name="Liu S."/>
            <person name="Zhang Z."/>
            <person name="Crasta O.R."/>
            <person name="Sobral B.W."/>
            <person name="Xu Y."/>
            <person name="Huang S."/>
            <person name="Fei Z."/>
        </authorList>
    </citation>
    <scope>NUCLEOTIDE SEQUENCE [LARGE SCALE GENOMIC DNA]</scope>
    <source>
        <strain evidence="16">cv. 9930</strain>
    </source>
</reference>
<dbReference type="InterPro" id="IPR057993">
    <property type="entry name" value="HD-Zip_IV_C"/>
</dbReference>
<dbReference type="KEGG" id="csv:101218545"/>
<dbReference type="STRING" id="3659.A0A0A0K6N0"/>
<dbReference type="PROSITE" id="PS50071">
    <property type="entry name" value="HOMEOBOX_2"/>
    <property type="match status" value="1"/>
</dbReference>
<dbReference type="FunFam" id="3.30.530.20:FF:000026">
    <property type="entry name" value="Homeobox-leucine zipper protein GLABRA 2"/>
    <property type="match status" value="1"/>
</dbReference>
<dbReference type="Gramene" id="KGN45385">
    <property type="protein sequence ID" value="KGN45385"/>
    <property type="gene ID" value="Csa_7G447000"/>
</dbReference>
<dbReference type="Pfam" id="PF00046">
    <property type="entry name" value="Homeodomain"/>
    <property type="match status" value="1"/>
</dbReference>
<dbReference type="InterPro" id="IPR023393">
    <property type="entry name" value="START-like_dom_sf"/>
</dbReference>
<dbReference type="OMA" id="STIHTLY"/>
<keyword evidence="8 9" id="KW-0539">Nucleus</keyword>
<dbReference type="OrthoDB" id="6159439at2759"/>
<dbReference type="GO" id="GO:0008289">
    <property type="term" value="F:lipid binding"/>
    <property type="evidence" value="ECO:0007669"/>
    <property type="project" value="InterPro"/>
</dbReference>
<dbReference type="SMART" id="SM00234">
    <property type="entry name" value="START"/>
    <property type="match status" value="1"/>
</dbReference>
<dbReference type="GO" id="GO:0003677">
    <property type="term" value="F:DNA binding"/>
    <property type="evidence" value="ECO:0007669"/>
    <property type="project" value="UniProtKB-UniRule"/>
</dbReference>
<evidence type="ECO:0000256" key="9">
    <source>
        <dbReference type="PROSITE-ProRule" id="PRU00108"/>
    </source>
</evidence>
<dbReference type="PANTHER" id="PTHR45654">
    <property type="entry name" value="HOMEOBOX-LEUCINE ZIPPER PROTEIN MERISTEM L1"/>
    <property type="match status" value="1"/>
</dbReference>
<keyword evidence="3" id="KW-0805">Transcription regulation</keyword>
<evidence type="ECO:0000256" key="5">
    <source>
        <dbReference type="ARBA" id="ARBA00023125"/>
    </source>
</evidence>
<gene>
    <name evidence="15" type="ORF">Csa_7G447000</name>
</gene>
<dbReference type="SMART" id="SM00389">
    <property type="entry name" value="HOX"/>
    <property type="match status" value="1"/>
</dbReference>
<evidence type="ECO:0000256" key="2">
    <source>
        <dbReference type="ARBA" id="ARBA00006789"/>
    </source>
</evidence>
<evidence type="ECO:0000256" key="12">
    <source>
        <dbReference type="SAM" id="MobiDB-lite"/>
    </source>
</evidence>
<evidence type="ECO:0000313" key="16">
    <source>
        <dbReference type="Proteomes" id="UP000029981"/>
    </source>
</evidence>
<dbReference type="GO" id="GO:0030154">
    <property type="term" value="P:cell differentiation"/>
    <property type="evidence" value="ECO:0007669"/>
    <property type="project" value="UniProtKB-ARBA"/>
</dbReference>
<dbReference type="PROSITE" id="PS50848">
    <property type="entry name" value="START"/>
    <property type="match status" value="1"/>
</dbReference>
<dbReference type="Pfam" id="PF01852">
    <property type="entry name" value="START"/>
    <property type="match status" value="1"/>
</dbReference>
<reference evidence="15 16" key="2">
    <citation type="journal article" date="2009" name="PLoS ONE">
        <title>An integrated genetic and cytogenetic map of the cucumber genome.</title>
        <authorList>
            <person name="Ren Y."/>
            <person name="Zhang Z."/>
            <person name="Liu J."/>
            <person name="Staub J.E."/>
            <person name="Han Y."/>
            <person name="Cheng Z."/>
            <person name="Li X."/>
            <person name="Lu J."/>
            <person name="Miao H."/>
            <person name="Kang H."/>
            <person name="Xie B."/>
            <person name="Gu X."/>
            <person name="Wang X."/>
            <person name="Du Y."/>
            <person name="Jin W."/>
            <person name="Huang S."/>
        </authorList>
    </citation>
    <scope>NUCLEOTIDE SEQUENCE [LARGE SCALE GENOMIC DNA]</scope>
    <source>
        <strain evidence="16">cv. 9930</strain>
    </source>
</reference>
<dbReference type="SUPFAM" id="SSF46689">
    <property type="entry name" value="Homeodomain-like"/>
    <property type="match status" value="1"/>
</dbReference>
<evidence type="ECO:0000256" key="4">
    <source>
        <dbReference type="ARBA" id="ARBA00023054"/>
    </source>
</evidence>
<reference evidence="15 16" key="4">
    <citation type="journal article" date="2011" name="BMC Genomics">
        <title>RNA-Seq improves annotation of protein-coding genes in the cucumber genome.</title>
        <authorList>
            <person name="Li Z."/>
            <person name="Zhang Z."/>
            <person name="Yan P."/>
            <person name="Huang S."/>
            <person name="Fei Z."/>
            <person name="Lin K."/>
        </authorList>
    </citation>
    <scope>NUCLEOTIDE SEQUENCE [LARGE SCALE GENOMIC DNA]</scope>
    <source>
        <strain evidence="16">cv. 9930</strain>
    </source>
</reference>
<protein>
    <submittedName>
        <fullName evidence="15">Uncharacterized protein</fullName>
    </submittedName>
</protein>
<dbReference type="GO" id="GO:0005634">
    <property type="term" value="C:nucleus"/>
    <property type="evidence" value="ECO:0007669"/>
    <property type="project" value="UniProtKB-SubCell"/>
</dbReference>
<evidence type="ECO:0000256" key="3">
    <source>
        <dbReference type="ARBA" id="ARBA00023015"/>
    </source>
</evidence>